<evidence type="ECO:0000259" key="1">
    <source>
        <dbReference type="Pfam" id="PF08268"/>
    </source>
</evidence>
<reference evidence="2 3" key="1">
    <citation type="journal article" date="2022" name="G3 (Bethesda)">
        <title>Whole-genome sequence and methylome profiling of the almond [Prunus dulcis (Mill.) D.A. Webb] cultivar 'Nonpareil'.</title>
        <authorList>
            <person name="D'Amico-Willman K.M."/>
            <person name="Ouma W.Z."/>
            <person name="Meulia T."/>
            <person name="Sideli G.M."/>
            <person name="Gradziel T.M."/>
            <person name="Fresnedo-Ramirez J."/>
        </authorList>
    </citation>
    <scope>NUCLEOTIDE SEQUENCE [LARGE SCALE GENOMIC DNA]</scope>
    <source>
        <strain evidence="2">Clone GOH B32 T37-40</strain>
    </source>
</reference>
<protein>
    <recommendedName>
        <fullName evidence="1">F-box associated beta-propeller type 3 domain-containing protein</fullName>
    </recommendedName>
</protein>
<name>A0AAD4W7A4_PRUDU</name>
<evidence type="ECO:0000313" key="2">
    <source>
        <dbReference type="EMBL" id="KAI5337886.1"/>
    </source>
</evidence>
<gene>
    <name evidence="2" type="ORF">L3X38_017157</name>
</gene>
<dbReference type="Pfam" id="PF08268">
    <property type="entry name" value="FBA_3"/>
    <property type="match status" value="1"/>
</dbReference>
<organism evidence="2 3">
    <name type="scientific">Prunus dulcis</name>
    <name type="common">Almond</name>
    <name type="synonym">Amygdalus dulcis</name>
    <dbReference type="NCBI Taxonomy" id="3755"/>
    <lineage>
        <taxon>Eukaryota</taxon>
        <taxon>Viridiplantae</taxon>
        <taxon>Streptophyta</taxon>
        <taxon>Embryophyta</taxon>
        <taxon>Tracheophyta</taxon>
        <taxon>Spermatophyta</taxon>
        <taxon>Magnoliopsida</taxon>
        <taxon>eudicotyledons</taxon>
        <taxon>Gunneridae</taxon>
        <taxon>Pentapetalae</taxon>
        <taxon>rosids</taxon>
        <taxon>fabids</taxon>
        <taxon>Rosales</taxon>
        <taxon>Rosaceae</taxon>
        <taxon>Amygdaloideae</taxon>
        <taxon>Amygdaleae</taxon>
        <taxon>Prunus</taxon>
    </lineage>
</organism>
<dbReference type="SUPFAM" id="SSF81383">
    <property type="entry name" value="F-box domain"/>
    <property type="match status" value="1"/>
</dbReference>
<evidence type="ECO:0000313" key="3">
    <source>
        <dbReference type="Proteomes" id="UP001054821"/>
    </source>
</evidence>
<dbReference type="Proteomes" id="UP001054821">
    <property type="component" value="Chromosome 3"/>
</dbReference>
<accession>A0AAD4W7A4</accession>
<feature type="domain" description="F-box associated beta-propeller type 3" evidence="1">
    <location>
        <begin position="127"/>
        <end position="200"/>
    </location>
</feature>
<dbReference type="InterPro" id="IPR050796">
    <property type="entry name" value="SCF_F-box_component"/>
</dbReference>
<dbReference type="InterPro" id="IPR036047">
    <property type="entry name" value="F-box-like_dom_sf"/>
</dbReference>
<dbReference type="AlphaFoldDB" id="A0AAD4W7A4"/>
<dbReference type="InterPro" id="IPR013187">
    <property type="entry name" value="F-box-assoc_dom_typ3"/>
</dbReference>
<comment type="caution">
    <text evidence="2">The sequence shown here is derived from an EMBL/GenBank/DDBJ whole genome shotgun (WGS) entry which is preliminary data.</text>
</comment>
<dbReference type="PANTHER" id="PTHR31672:SF13">
    <property type="entry name" value="F-BOX PROTEIN CPR30-LIKE"/>
    <property type="match status" value="1"/>
</dbReference>
<dbReference type="EMBL" id="JAJFAZ020000003">
    <property type="protein sequence ID" value="KAI5337886.1"/>
    <property type="molecule type" value="Genomic_DNA"/>
</dbReference>
<sequence length="222" mass="24865">MLPTGSILICKCLCKTWQDLISDHEFAKLHFAQAESYPLVRPSNPTRVSRTLYLVEPEDSSDFDFEHSNCTCYDASDFLFNECNGHQFHMNLAKPLRNAEEVLNTHNDANRKSGTKKKLCIKVCPAGHKYEVVNSCNGLLCLSKPFINDPAVVCNPITGEFIHLPEVFKLDYVKGSIDCGFGFSPKTNQYNVIRISEQGALDPFKAAEVCRIQAAGRLELCL</sequence>
<keyword evidence="3" id="KW-1185">Reference proteome</keyword>
<proteinExistence type="predicted"/>
<dbReference type="PANTHER" id="PTHR31672">
    <property type="entry name" value="BNACNNG10540D PROTEIN"/>
    <property type="match status" value="1"/>
</dbReference>